<dbReference type="RefSeq" id="WP_054876477.1">
    <property type="nucleotide sequence ID" value="NZ_LKET01000051.1"/>
</dbReference>
<comment type="function">
    <text evidence="11">Responsible for channeling the electrons from the oxidation of dihydroorotate from the FMN redox center in the PyrD type B subunit to the ultimate electron acceptor NAD(+).</text>
</comment>
<keyword evidence="5 11" id="KW-0479">Metal-binding</keyword>
<keyword evidence="3 11" id="KW-0285">Flavoprotein</keyword>
<dbReference type="PATRIC" id="fig|36849.3.peg.3691"/>
<dbReference type="NCBIfam" id="NF000798">
    <property type="entry name" value="PRK00054.1-3"/>
    <property type="match status" value="1"/>
</dbReference>
<organism evidence="15 16">
    <name type="scientific">Oxobacter pfennigii</name>
    <dbReference type="NCBI Taxonomy" id="36849"/>
    <lineage>
        <taxon>Bacteria</taxon>
        <taxon>Bacillati</taxon>
        <taxon>Bacillota</taxon>
        <taxon>Clostridia</taxon>
        <taxon>Eubacteriales</taxon>
        <taxon>Clostridiaceae</taxon>
        <taxon>Oxobacter</taxon>
    </lineage>
</organism>
<comment type="cofactor">
    <cofactor evidence="11">
        <name>[2Fe-2S] cluster</name>
        <dbReference type="ChEBI" id="CHEBI:190135"/>
    </cofactor>
    <text evidence="11">Binds 1 [2Fe-2S] cluster per subunit.</text>
</comment>
<keyword evidence="2 11" id="KW-0813">Transport</keyword>
<evidence type="ECO:0000256" key="11">
    <source>
        <dbReference type="HAMAP-Rule" id="MF_01211"/>
    </source>
</evidence>
<feature type="binding site" evidence="11 13">
    <location>
        <position position="215"/>
    </location>
    <ligand>
        <name>[2Fe-2S] cluster</name>
        <dbReference type="ChEBI" id="CHEBI:190135"/>
    </ligand>
</feature>
<dbReference type="InterPro" id="IPR019480">
    <property type="entry name" value="Dihydroorotate_DH_Fe-S-bd"/>
</dbReference>
<keyword evidence="7 11" id="KW-0665">Pyrimidine biosynthesis</keyword>
<dbReference type="Pfam" id="PF10418">
    <property type="entry name" value="DHODB_Fe-S_bind"/>
    <property type="match status" value="1"/>
</dbReference>
<dbReference type="GO" id="GO:0046872">
    <property type="term" value="F:metal ion binding"/>
    <property type="evidence" value="ECO:0007669"/>
    <property type="project" value="UniProtKB-KW"/>
</dbReference>
<sequence length="245" mass="26803">MISYHKYSVCENEIVSKGIYKLSVKGSFEGKPGQFYMLRAWGTEPILSRPISIHDKIKDKISFLYEVKGRGTVQFSSLDTGDEIELLGPLGNGFDLSGLKGKVALVAGGIGVAPMFYTAKELKGVSLDLYAGFRDDTYIIEDFRKYVDSIKFSTDTGKSGHKGFITDIFDPSVYSSVLCCGPEIMMKKVVEMCNAGDVPVYISMEKHMACGIGACLVCACKTREGNKRACKDGPVFNGKDVLFDA</sequence>
<dbReference type="HAMAP" id="MF_01211">
    <property type="entry name" value="DHODB_Fe_S_bind"/>
    <property type="match status" value="1"/>
</dbReference>
<keyword evidence="6 11" id="KW-0274">FAD</keyword>
<evidence type="ECO:0000256" key="3">
    <source>
        <dbReference type="ARBA" id="ARBA00022630"/>
    </source>
</evidence>
<dbReference type="Proteomes" id="UP000050326">
    <property type="component" value="Unassembled WGS sequence"/>
</dbReference>
<dbReference type="InterPro" id="IPR039261">
    <property type="entry name" value="FNR_nucleotide-bd"/>
</dbReference>
<dbReference type="SUPFAM" id="SSF63380">
    <property type="entry name" value="Riboflavin synthase domain-like"/>
    <property type="match status" value="1"/>
</dbReference>
<dbReference type="EMBL" id="LKET01000051">
    <property type="protein sequence ID" value="KPU42725.1"/>
    <property type="molecule type" value="Genomic_DNA"/>
</dbReference>
<evidence type="ECO:0000313" key="16">
    <source>
        <dbReference type="Proteomes" id="UP000050326"/>
    </source>
</evidence>
<dbReference type="GO" id="GO:0016491">
    <property type="term" value="F:oxidoreductase activity"/>
    <property type="evidence" value="ECO:0007669"/>
    <property type="project" value="InterPro"/>
</dbReference>
<dbReference type="InterPro" id="IPR050353">
    <property type="entry name" value="PyrK_electron_transfer"/>
</dbReference>
<dbReference type="PANTHER" id="PTHR43513:SF3">
    <property type="entry name" value="DIHYDROOROTATE DEHYDROGENASE B (NAD(+)), ELECTRON TRANSFER SUBUNIT-RELATED"/>
    <property type="match status" value="1"/>
</dbReference>
<evidence type="ECO:0000256" key="13">
    <source>
        <dbReference type="PIRSR" id="PIRSR006816-2"/>
    </source>
</evidence>
<dbReference type="InterPro" id="IPR037117">
    <property type="entry name" value="Dihydroorotate_DH_ele_sf"/>
</dbReference>
<reference evidence="15 16" key="1">
    <citation type="submission" date="2015-09" db="EMBL/GenBank/DDBJ databases">
        <title>Genome sequence of Oxobacter pfennigii DSM 3222.</title>
        <authorList>
            <person name="Poehlein A."/>
            <person name="Bengelsdorf F.R."/>
            <person name="Schiel-Bengelsdorf B."/>
            <person name="Duerre P."/>
            <person name="Daniel R."/>
        </authorList>
    </citation>
    <scope>NUCLEOTIDE SEQUENCE [LARGE SCALE GENOMIC DNA]</scope>
    <source>
        <strain evidence="15 16">DSM 3222</strain>
    </source>
</reference>
<comment type="cofactor">
    <cofactor evidence="13">
        <name>[2Fe-2S] cluster</name>
        <dbReference type="ChEBI" id="CHEBI:190135"/>
    </cofactor>
    <text evidence="13">Binds 1 [2Fe-2S] cluster per subunit.</text>
</comment>
<evidence type="ECO:0000256" key="1">
    <source>
        <dbReference type="ARBA" id="ARBA00006422"/>
    </source>
</evidence>
<dbReference type="InterPro" id="IPR012165">
    <property type="entry name" value="Cyt_c3_hydrogenase_gsu"/>
</dbReference>
<gene>
    <name evidence="15" type="primary">pyrK_2</name>
    <name evidence="11" type="synonym">pyrK</name>
    <name evidence="15" type="ORF">OXPF_34850</name>
</gene>
<dbReference type="AlphaFoldDB" id="A0A0P8YSR7"/>
<dbReference type="GO" id="GO:0051537">
    <property type="term" value="F:2 iron, 2 sulfur cluster binding"/>
    <property type="evidence" value="ECO:0007669"/>
    <property type="project" value="UniProtKB-KW"/>
</dbReference>
<dbReference type="CDD" id="cd06218">
    <property type="entry name" value="DHOD_e_trans"/>
    <property type="match status" value="1"/>
</dbReference>
<keyword evidence="16" id="KW-1185">Reference proteome</keyword>
<evidence type="ECO:0000313" key="15">
    <source>
        <dbReference type="EMBL" id="KPU42725.1"/>
    </source>
</evidence>
<dbReference type="InterPro" id="IPR017938">
    <property type="entry name" value="Riboflavin_synthase-like_b-brl"/>
</dbReference>
<dbReference type="UniPathway" id="UPA00070">
    <property type="reaction ID" value="UER00945"/>
</dbReference>
<dbReference type="SUPFAM" id="SSF52343">
    <property type="entry name" value="Ferredoxin reductase-like, C-terminal NADP-linked domain"/>
    <property type="match status" value="1"/>
</dbReference>
<feature type="binding site" evidence="11 13">
    <location>
        <position position="210"/>
    </location>
    <ligand>
        <name>[2Fe-2S] cluster</name>
        <dbReference type="ChEBI" id="CHEBI:190135"/>
    </ligand>
</feature>
<feature type="binding site" evidence="11 13">
    <location>
        <position position="218"/>
    </location>
    <ligand>
        <name>[2Fe-2S] cluster</name>
        <dbReference type="ChEBI" id="CHEBI:190135"/>
    </ligand>
</feature>
<evidence type="ECO:0000256" key="12">
    <source>
        <dbReference type="PIRSR" id="PIRSR006816-1"/>
    </source>
</evidence>
<dbReference type="Gene3D" id="2.40.30.10">
    <property type="entry name" value="Translation factors"/>
    <property type="match status" value="1"/>
</dbReference>
<comment type="subunit">
    <text evidence="11">Heterotetramer of 2 PyrK and 2 PyrD type B subunits.</text>
</comment>
<comment type="cofactor">
    <cofactor evidence="11 12">
        <name>FAD</name>
        <dbReference type="ChEBI" id="CHEBI:57692"/>
    </cofactor>
    <text evidence="11 12">Binds 1 FAD per subunit.</text>
</comment>
<name>A0A0P8YSR7_9CLOT</name>
<protein>
    <recommendedName>
        <fullName evidence="11">Dihydroorotate dehydrogenase B (NAD(+)), electron transfer subunit</fullName>
    </recommendedName>
    <alternativeName>
        <fullName evidence="11">Dihydroorotate oxidase B, electron transfer subunit</fullName>
    </alternativeName>
</protein>
<comment type="caution">
    <text evidence="11">Lacks conserved residue(s) required for the propagation of feature annotation.</text>
</comment>
<comment type="similarity">
    <text evidence="1 11">Belongs to the PyrK family.</text>
</comment>
<dbReference type="GO" id="GO:0050660">
    <property type="term" value="F:flavin adenine dinucleotide binding"/>
    <property type="evidence" value="ECO:0007669"/>
    <property type="project" value="InterPro"/>
</dbReference>
<evidence type="ECO:0000256" key="6">
    <source>
        <dbReference type="ARBA" id="ARBA00022827"/>
    </source>
</evidence>
<keyword evidence="8 11" id="KW-0249">Electron transport</keyword>
<dbReference type="InterPro" id="IPR017927">
    <property type="entry name" value="FAD-bd_FR_type"/>
</dbReference>
<evidence type="ECO:0000256" key="5">
    <source>
        <dbReference type="ARBA" id="ARBA00022723"/>
    </source>
</evidence>
<dbReference type="GO" id="GO:0044205">
    <property type="term" value="P:'de novo' UMP biosynthetic process"/>
    <property type="evidence" value="ECO:0007669"/>
    <property type="project" value="UniProtKB-UniRule"/>
</dbReference>
<dbReference type="STRING" id="36849.OXPF_34850"/>
<feature type="binding site" evidence="11 12">
    <location>
        <begin position="49"/>
        <end position="52"/>
    </location>
    <ligand>
        <name>FAD</name>
        <dbReference type="ChEBI" id="CHEBI:57692"/>
    </ligand>
</feature>
<evidence type="ECO:0000256" key="9">
    <source>
        <dbReference type="ARBA" id="ARBA00023004"/>
    </source>
</evidence>
<dbReference type="OrthoDB" id="9789468at2"/>
<evidence type="ECO:0000256" key="4">
    <source>
        <dbReference type="ARBA" id="ARBA00022714"/>
    </source>
</evidence>
<feature type="domain" description="FAD-binding FR-type" evidence="14">
    <location>
        <begin position="2"/>
        <end position="96"/>
    </location>
</feature>
<dbReference type="GO" id="GO:0009055">
    <property type="term" value="F:electron transfer activity"/>
    <property type="evidence" value="ECO:0007669"/>
    <property type="project" value="UniProtKB-UniRule"/>
</dbReference>
<comment type="caution">
    <text evidence="15">The sequence shown here is derived from an EMBL/GenBank/DDBJ whole genome shotgun (WGS) entry which is preliminary data.</text>
</comment>
<dbReference type="PANTHER" id="PTHR43513">
    <property type="entry name" value="DIHYDROOROTATE DEHYDROGENASE B (NAD(+)), ELECTRON TRANSFER SUBUNIT"/>
    <property type="match status" value="1"/>
</dbReference>
<evidence type="ECO:0000256" key="8">
    <source>
        <dbReference type="ARBA" id="ARBA00022982"/>
    </source>
</evidence>
<evidence type="ECO:0000256" key="2">
    <source>
        <dbReference type="ARBA" id="ARBA00022448"/>
    </source>
</evidence>
<feature type="binding site" evidence="11 13">
    <location>
        <position position="230"/>
    </location>
    <ligand>
        <name>[2Fe-2S] cluster</name>
        <dbReference type="ChEBI" id="CHEBI:190135"/>
    </ligand>
</feature>
<keyword evidence="9 11" id="KW-0408">Iron</keyword>
<dbReference type="Gene3D" id="3.40.50.80">
    <property type="entry name" value="Nucleotide-binding domain of ferredoxin-NADP reductase (FNR) module"/>
    <property type="match status" value="1"/>
</dbReference>
<dbReference type="InterPro" id="IPR023455">
    <property type="entry name" value="Dihydroorotate_DHASE_ETsu"/>
</dbReference>
<dbReference type="PIRSF" id="PIRSF006816">
    <property type="entry name" value="Cyc3_hyd_g"/>
    <property type="match status" value="1"/>
</dbReference>
<proteinExistence type="inferred from homology"/>
<keyword evidence="10 11" id="KW-0411">Iron-sulfur</keyword>
<accession>A0A0P8YSR7</accession>
<dbReference type="Gene3D" id="2.10.240.10">
    <property type="entry name" value="Dihydroorotate dehydrogenase, electron transfer subunit"/>
    <property type="match status" value="1"/>
</dbReference>
<evidence type="ECO:0000256" key="10">
    <source>
        <dbReference type="ARBA" id="ARBA00023014"/>
    </source>
</evidence>
<evidence type="ECO:0000256" key="7">
    <source>
        <dbReference type="ARBA" id="ARBA00022975"/>
    </source>
</evidence>
<evidence type="ECO:0000259" key="14">
    <source>
        <dbReference type="PROSITE" id="PS51384"/>
    </source>
</evidence>
<dbReference type="PROSITE" id="PS51384">
    <property type="entry name" value="FAD_FR"/>
    <property type="match status" value="1"/>
</dbReference>
<feature type="binding site" evidence="11 12">
    <location>
        <begin position="71"/>
        <end position="72"/>
    </location>
    <ligand>
        <name>FAD</name>
        <dbReference type="ChEBI" id="CHEBI:57692"/>
    </ligand>
</feature>
<keyword evidence="4 11" id="KW-0001">2Fe-2S</keyword>
<comment type="pathway">
    <text evidence="11">Pyrimidine metabolism; UMP biosynthesis via de novo pathway; orotate from (S)-dihydroorotate (NAD(+) route): step 1/1.</text>
</comment>